<dbReference type="KEGG" id="cre:CHLRE_09g392503v5"/>
<keyword evidence="2" id="KW-1185">Reference proteome</keyword>
<accession>A0A2K3DDE5</accession>
<name>A0A2K3DDE5_CHLRE</name>
<dbReference type="InParanoid" id="A0A2K3DDE5"/>
<sequence>MKVDFTLKRFPINGRLKEHCGLPFSCVLQPYHRLSEKEAAAGDASSVRSEAIARCSHCYAL</sequence>
<dbReference type="RefSeq" id="XP_042920965.1">
    <property type="nucleotide sequence ID" value="XM_043065636.1"/>
</dbReference>
<dbReference type="Gramene" id="PNW78554">
    <property type="protein sequence ID" value="PNW78554"/>
    <property type="gene ID" value="CHLRE_09g392503v5"/>
</dbReference>
<organism evidence="1 2">
    <name type="scientific">Chlamydomonas reinhardtii</name>
    <name type="common">Chlamydomonas smithii</name>
    <dbReference type="NCBI Taxonomy" id="3055"/>
    <lineage>
        <taxon>Eukaryota</taxon>
        <taxon>Viridiplantae</taxon>
        <taxon>Chlorophyta</taxon>
        <taxon>core chlorophytes</taxon>
        <taxon>Chlorophyceae</taxon>
        <taxon>CS clade</taxon>
        <taxon>Chlamydomonadales</taxon>
        <taxon>Chlamydomonadaceae</taxon>
        <taxon>Chlamydomonas</taxon>
    </lineage>
</organism>
<dbReference type="AlphaFoldDB" id="A0A2K3DDE5"/>
<dbReference type="Proteomes" id="UP000006906">
    <property type="component" value="Chromosome 9"/>
</dbReference>
<evidence type="ECO:0000313" key="1">
    <source>
        <dbReference type="EMBL" id="PNW78554.1"/>
    </source>
</evidence>
<gene>
    <name evidence="1" type="ORF">CHLRE_09g392503v5</name>
</gene>
<dbReference type="ExpressionAtlas" id="A0A2K3DDE5">
    <property type="expression patterns" value="baseline"/>
</dbReference>
<protein>
    <submittedName>
        <fullName evidence="1">Uncharacterized protein</fullName>
    </submittedName>
</protein>
<dbReference type="STRING" id="3055.A0A2K3DDE5"/>
<evidence type="ECO:0000313" key="2">
    <source>
        <dbReference type="Proteomes" id="UP000006906"/>
    </source>
</evidence>
<dbReference type="SUPFAM" id="SSF81995">
    <property type="entry name" value="beta-sandwich domain of Sec23/24"/>
    <property type="match status" value="1"/>
</dbReference>
<dbReference type="Gene3D" id="2.30.30.380">
    <property type="entry name" value="Zn-finger domain of Sec23/24"/>
    <property type="match status" value="1"/>
</dbReference>
<dbReference type="OrthoDB" id="537269at2759"/>
<dbReference type="GeneID" id="66054646"/>
<dbReference type="EMBL" id="CM008970">
    <property type="protein sequence ID" value="PNW78554.1"/>
    <property type="molecule type" value="Genomic_DNA"/>
</dbReference>
<dbReference type="Gene3D" id="2.60.40.1670">
    <property type="entry name" value="beta-sandwich domain of Sec23/24"/>
    <property type="match status" value="1"/>
</dbReference>
<reference evidence="1 2" key="1">
    <citation type="journal article" date="2007" name="Science">
        <title>The Chlamydomonas genome reveals the evolution of key animal and plant functions.</title>
        <authorList>
            <person name="Merchant S.S."/>
            <person name="Prochnik S.E."/>
            <person name="Vallon O."/>
            <person name="Harris E.H."/>
            <person name="Karpowicz S.J."/>
            <person name="Witman G.B."/>
            <person name="Terry A."/>
            <person name="Salamov A."/>
            <person name="Fritz-Laylin L.K."/>
            <person name="Marechal-Drouard L."/>
            <person name="Marshall W.F."/>
            <person name="Qu L.H."/>
            <person name="Nelson D.R."/>
            <person name="Sanderfoot A.A."/>
            <person name="Spalding M.H."/>
            <person name="Kapitonov V.V."/>
            <person name="Ren Q."/>
            <person name="Ferris P."/>
            <person name="Lindquist E."/>
            <person name="Shapiro H."/>
            <person name="Lucas S.M."/>
            <person name="Grimwood J."/>
            <person name="Schmutz J."/>
            <person name="Cardol P."/>
            <person name="Cerutti H."/>
            <person name="Chanfreau G."/>
            <person name="Chen C.L."/>
            <person name="Cognat V."/>
            <person name="Croft M.T."/>
            <person name="Dent R."/>
            <person name="Dutcher S."/>
            <person name="Fernandez E."/>
            <person name="Fukuzawa H."/>
            <person name="Gonzalez-Ballester D."/>
            <person name="Gonzalez-Halphen D."/>
            <person name="Hallmann A."/>
            <person name="Hanikenne M."/>
            <person name="Hippler M."/>
            <person name="Inwood W."/>
            <person name="Jabbari K."/>
            <person name="Kalanon M."/>
            <person name="Kuras R."/>
            <person name="Lefebvre P.A."/>
            <person name="Lemaire S.D."/>
            <person name="Lobanov A.V."/>
            <person name="Lohr M."/>
            <person name="Manuell A."/>
            <person name="Meier I."/>
            <person name="Mets L."/>
            <person name="Mittag M."/>
            <person name="Mittelmeier T."/>
            <person name="Moroney J.V."/>
            <person name="Moseley J."/>
            <person name="Napoli C."/>
            <person name="Nedelcu A.M."/>
            <person name="Niyogi K."/>
            <person name="Novoselov S.V."/>
            <person name="Paulsen I.T."/>
            <person name="Pazour G."/>
            <person name="Purton S."/>
            <person name="Ral J.P."/>
            <person name="Riano-Pachon D.M."/>
            <person name="Riekhof W."/>
            <person name="Rymarquis L."/>
            <person name="Schroda M."/>
            <person name="Stern D."/>
            <person name="Umen J."/>
            <person name="Willows R."/>
            <person name="Wilson N."/>
            <person name="Zimmer S.L."/>
            <person name="Allmer J."/>
            <person name="Balk J."/>
            <person name="Bisova K."/>
            <person name="Chen C.J."/>
            <person name="Elias M."/>
            <person name="Gendler K."/>
            <person name="Hauser C."/>
            <person name="Lamb M.R."/>
            <person name="Ledford H."/>
            <person name="Long J.C."/>
            <person name="Minagawa J."/>
            <person name="Page M.D."/>
            <person name="Pan J."/>
            <person name="Pootakham W."/>
            <person name="Roje S."/>
            <person name="Rose A."/>
            <person name="Stahlberg E."/>
            <person name="Terauchi A.M."/>
            <person name="Yang P."/>
            <person name="Ball S."/>
            <person name="Bowler C."/>
            <person name="Dieckmann C.L."/>
            <person name="Gladyshev V.N."/>
            <person name="Green P."/>
            <person name="Jorgensen R."/>
            <person name="Mayfield S."/>
            <person name="Mueller-Roeber B."/>
            <person name="Rajamani S."/>
            <person name="Sayre R.T."/>
            <person name="Brokstein P."/>
            <person name="Dubchak I."/>
            <person name="Goodstein D."/>
            <person name="Hornick L."/>
            <person name="Huang Y.W."/>
            <person name="Jhaveri J."/>
            <person name="Luo Y."/>
            <person name="Martinez D."/>
            <person name="Ngau W.C."/>
            <person name="Otillar B."/>
            <person name="Poliakov A."/>
            <person name="Porter A."/>
            <person name="Szajkowski L."/>
            <person name="Werner G."/>
            <person name="Zhou K."/>
            <person name="Grigoriev I.V."/>
            <person name="Rokhsar D.S."/>
            <person name="Grossman A.R."/>
        </authorList>
    </citation>
    <scope>NUCLEOTIDE SEQUENCE [LARGE SCALE GENOMIC DNA]</scope>
    <source>
        <strain evidence="2">CC-503</strain>
    </source>
</reference>
<proteinExistence type="predicted"/>